<dbReference type="Gene3D" id="3.90.850.10">
    <property type="entry name" value="Fumarylacetoacetase-like, C-terminal domain"/>
    <property type="match status" value="1"/>
</dbReference>
<gene>
    <name evidence="3" type="ORF">SAMN04487961_2552</name>
</gene>
<dbReference type="InterPro" id="IPR050772">
    <property type="entry name" value="Hydratase-Decarb/MhpD_sf"/>
</dbReference>
<evidence type="ECO:0000259" key="2">
    <source>
        <dbReference type="Pfam" id="PF01557"/>
    </source>
</evidence>
<dbReference type="Proteomes" id="UP000199339">
    <property type="component" value="Unassembled WGS sequence"/>
</dbReference>
<dbReference type="GO" id="GO:0008684">
    <property type="term" value="F:2-oxopent-4-enoate hydratase activity"/>
    <property type="evidence" value="ECO:0007669"/>
    <property type="project" value="TreeGrafter"/>
</dbReference>
<evidence type="ECO:0000313" key="3">
    <source>
        <dbReference type="EMBL" id="SFN24374.1"/>
    </source>
</evidence>
<keyword evidence="4" id="KW-1185">Reference proteome</keyword>
<accession>A0A1I4XER0</accession>
<feature type="domain" description="Fumarylacetoacetase-like C-terminal" evidence="2">
    <location>
        <begin position="81"/>
        <end position="260"/>
    </location>
</feature>
<dbReference type="InterPro" id="IPR011234">
    <property type="entry name" value="Fumarylacetoacetase-like_C"/>
</dbReference>
<dbReference type="OrthoDB" id="9792137at2"/>
<dbReference type="EMBL" id="FOUR01000006">
    <property type="protein sequence ID" value="SFN24374.1"/>
    <property type="molecule type" value="Genomic_DNA"/>
</dbReference>
<evidence type="ECO:0000256" key="1">
    <source>
        <dbReference type="ARBA" id="ARBA00023239"/>
    </source>
</evidence>
<reference evidence="4" key="1">
    <citation type="submission" date="2016-10" db="EMBL/GenBank/DDBJ databases">
        <authorList>
            <person name="Varghese N."/>
            <person name="Submissions S."/>
        </authorList>
    </citation>
    <scope>NUCLEOTIDE SEQUENCE [LARGE SCALE GENOMIC DNA]</scope>
    <source>
        <strain evidence="4">CGMCC 1.6775</strain>
    </source>
</reference>
<dbReference type="RefSeq" id="WP_092004123.1">
    <property type="nucleotide sequence ID" value="NZ_FOUR01000006.1"/>
</dbReference>
<dbReference type="AlphaFoldDB" id="A0A1I4XER0"/>
<dbReference type="GO" id="GO:0005737">
    <property type="term" value="C:cytoplasm"/>
    <property type="evidence" value="ECO:0007669"/>
    <property type="project" value="TreeGrafter"/>
</dbReference>
<name>A0A1I4XER0_9GAMM</name>
<organism evidence="3 4">
    <name type="scientific">Marinobacter pelagius</name>
    <dbReference type="NCBI Taxonomy" id="379482"/>
    <lineage>
        <taxon>Bacteria</taxon>
        <taxon>Pseudomonadati</taxon>
        <taxon>Pseudomonadota</taxon>
        <taxon>Gammaproteobacteria</taxon>
        <taxon>Pseudomonadales</taxon>
        <taxon>Marinobacteraceae</taxon>
        <taxon>Marinobacter</taxon>
    </lineage>
</organism>
<sequence>MNSSANNCEQIAKELFSAYQGSMPIDSITDRYPELTVQDAYQIQKLFVGKRLALGEQVIGKKIGVTSQAVMDMLGVNQPDFGQLTDRMVINQGESIAMKSMIQPKAEGEIAFVLKQDLSGPGVTVADVLRATEGVMACFEIVDSRIRDWKIRIQDTVADNASCGVFVLGDRLVDHRNLELSTTGMVLEKNGQVVGTGAGAATMGSPAIAVAWLANTLGELGMSLKAGEVILSGALSAMVPVTAGDNLRMTLAGIGSCSVRFD</sequence>
<dbReference type="Pfam" id="PF01557">
    <property type="entry name" value="FAA_hydrolase"/>
    <property type="match status" value="1"/>
</dbReference>
<dbReference type="PANTHER" id="PTHR30143">
    <property type="entry name" value="ACID HYDRATASE"/>
    <property type="match status" value="1"/>
</dbReference>
<dbReference type="PANTHER" id="PTHR30143:SF0">
    <property type="entry name" value="2-KETO-4-PENTENOATE HYDRATASE"/>
    <property type="match status" value="1"/>
</dbReference>
<protein>
    <submittedName>
        <fullName evidence="3">2-oxopent-4-enoate/cis-2-oxohex-4-enoate hydratase</fullName>
    </submittedName>
</protein>
<dbReference type="SUPFAM" id="SSF56529">
    <property type="entry name" value="FAH"/>
    <property type="match status" value="1"/>
</dbReference>
<dbReference type="InterPro" id="IPR036663">
    <property type="entry name" value="Fumarylacetoacetase_C_sf"/>
</dbReference>
<keyword evidence="1" id="KW-0456">Lyase</keyword>
<dbReference type="InterPro" id="IPR017632">
    <property type="entry name" value="2-oxopent-4-enoate_hydratase"/>
</dbReference>
<evidence type="ECO:0000313" key="4">
    <source>
        <dbReference type="Proteomes" id="UP000199339"/>
    </source>
</evidence>
<proteinExistence type="predicted"/>
<dbReference type="NCBIfam" id="TIGR03220">
    <property type="entry name" value="catechol_dmpE"/>
    <property type="match status" value="1"/>
</dbReference>